<keyword evidence="2" id="KW-1185">Reference proteome</keyword>
<organism evidence="1 2">
    <name type="scientific">Thanatephorus cucumeris (strain AG1-IB / isolate 7/3/14)</name>
    <name type="common">Lettuce bottom rot fungus</name>
    <name type="synonym">Rhizoctonia solani</name>
    <dbReference type="NCBI Taxonomy" id="1108050"/>
    <lineage>
        <taxon>Eukaryota</taxon>
        <taxon>Fungi</taxon>
        <taxon>Dikarya</taxon>
        <taxon>Basidiomycota</taxon>
        <taxon>Agaricomycotina</taxon>
        <taxon>Agaricomycetes</taxon>
        <taxon>Cantharellales</taxon>
        <taxon>Ceratobasidiaceae</taxon>
        <taxon>Rhizoctonia</taxon>
        <taxon>Rhizoctonia solani AG-1</taxon>
    </lineage>
</organism>
<gene>
    <name evidence="1" type="ORF">RSOLAG1IB_09740</name>
</gene>
<name>A0A0B7FWH3_THACB</name>
<dbReference type="Proteomes" id="UP000059188">
    <property type="component" value="Unassembled WGS sequence"/>
</dbReference>
<dbReference type="OrthoDB" id="6613063at2759"/>
<reference evidence="1 2" key="1">
    <citation type="submission" date="2014-11" db="EMBL/GenBank/DDBJ databases">
        <authorList>
            <person name="Wibberg Daniel"/>
        </authorList>
    </citation>
    <scope>NUCLEOTIDE SEQUENCE [LARGE SCALE GENOMIC DNA]</scope>
    <source>
        <strain evidence="1">Rhizoctonia solani AG1-IB 7/3/14</strain>
    </source>
</reference>
<evidence type="ECO:0000313" key="1">
    <source>
        <dbReference type="EMBL" id="CEL60558.1"/>
    </source>
</evidence>
<dbReference type="EMBL" id="LN679148">
    <property type="protein sequence ID" value="CEL60558.1"/>
    <property type="molecule type" value="Genomic_DNA"/>
</dbReference>
<sequence length="166" mass="18721">MVTLRRLLTISGFPHFTSCSANYLQYLYKKDKNENNPHASVNIISAVGYGRLNFILALTLPRVTLLKGESQSETNGGDKDLEADSDVRKHITEAEDVDQYAAVELVTYQDYSRFFILDTKNVENAAGRVWTRGVQRTGEWAIVDCSGSVARAEFNVEEYESNDEEQ</sequence>
<protein>
    <submittedName>
        <fullName evidence="1">Uncharacterized protein</fullName>
    </submittedName>
</protein>
<accession>A0A0B7FWH3</accession>
<proteinExistence type="predicted"/>
<evidence type="ECO:0000313" key="2">
    <source>
        <dbReference type="Proteomes" id="UP000059188"/>
    </source>
</evidence>
<dbReference type="AlphaFoldDB" id="A0A0B7FWH3"/>